<reference evidence="2 3" key="1">
    <citation type="journal article" date="2024" name="G3 (Bethesda)">
        <title>Genome assembly of Hibiscus sabdariffa L. provides insights into metabolisms of medicinal natural products.</title>
        <authorList>
            <person name="Kim T."/>
        </authorList>
    </citation>
    <scope>NUCLEOTIDE SEQUENCE [LARGE SCALE GENOMIC DNA]</scope>
    <source>
        <strain evidence="2">TK-2024</strain>
        <tissue evidence="2">Old leaves</tissue>
    </source>
</reference>
<feature type="domain" description="Reverse transcriptase zinc-binding" evidence="1">
    <location>
        <begin position="36"/>
        <end position="122"/>
    </location>
</feature>
<accession>A0ABR2FKR2</accession>
<dbReference type="InterPro" id="IPR026960">
    <property type="entry name" value="RVT-Znf"/>
</dbReference>
<evidence type="ECO:0000313" key="2">
    <source>
        <dbReference type="EMBL" id="KAK8581430.1"/>
    </source>
</evidence>
<comment type="caution">
    <text evidence="2">The sequence shown here is derived from an EMBL/GenBank/DDBJ whole genome shotgun (WGS) entry which is preliminary data.</text>
</comment>
<proteinExistence type="predicted"/>
<dbReference type="Pfam" id="PF13966">
    <property type="entry name" value="zf-RVT"/>
    <property type="match status" value="1"/>
</dbReference>
<evidence type="ECO:0000259" key="1">
    <source>
        <dbReference type="Pfam" id="PF13966"/>
    </source>
</evidence>
<organism evidence="2 3">
    <name type="scientific">Hibiscus sabdariffa</name>
    <name type="common">roselle</name>
    <dbReference type="NCBI Taxonomy" id="183260"/>
    <lineage>
        <taxon>Eukaryota</taxon>
        <taxon>Viridiplantae</taxon>
        <taxon>Streptophyta</taxon>
        <taxon>Embryophyta</taxon>
        <taxon>Tracheophyta</taxon>
        <taxon>Spermatophyta</taxon>
        <taxon>Magnoliopsida</taxon>
        <taxon>eudicotyledons</taxon>
        <taxon>Gunneridae</taxon>
        <taxon>Pentapetalae</taxon>
        <taxon>rosids</taxon>
        <taxon>malvids</taxon>
        <taxon>Malvales</taxon>
        <taxon>Malvaceae</taxon>
        <taxon>Malvoideae</taxon>
        <taxon>Hibiscus</taxon>
    </lineage>
</organism>
<keyword evidence="3" id="KW-1185">Reference proteome</keyword>
<sequence>MGPPLISGMYLAATKPPLSGFTRDTPGWSQLQDRVFTVRSAYDLLEDSSSIMPNGVWKAVAGFRGLQRIKSFLWLLAKDRLMTNAERVQRHLTSIAHCYACGASTESAHHIFRECPTAVAIWRGLIKPDKWVEFMGLNVLEWLHLNLVSPAYFVTVSDDWDLRFGAILWSL</sequence>
<gene>
    <name evidence="2" type="ORF">V6N12_071655</name>
</gene>
<name>A0ABR2FKR2_9ROSI</name>
<dbReference type="Proteomes" id="UP001472677">
    <property type="component" value="Unassembled WGS sequence"/>
</dbReference>
<dbReference type="EMBL" id="JBBPBM010000006">
    <property type="protein sequence ID" value="KAK8581430.1"/>
    <property type="molecule type" value="Genomic_DNA"/>
</dbReference>
<evidence type="ECO:0000313" key="3">
    <source>
        <dbReference type="Proteomes" id="UP001472677"/>
    </source>
</evidence>
<protein>
    <recommendedName>
        <fullName evidence="1">Reverse transcriptase zinc-binding domain-containing protein</fullName>
    </recommendedName>
</protein>